<name>A0A8S3XTU2_PARAO</name>
<accession>A0A8S3XTU2</accession>
<evidence type="ECO:0000256" key="2">
    <source>
        <dbReference type="SAM" id="SignalP"/>
    </source>
</evidence>
<keyword evidence="1" id="KW-1133">Transmembrane helix</keyword>
<evidence type="ECO:0000256" key="1">
    <source>
        <dbReference type="SAM" id="Phobius"/>
    </source>
</evidence>
<dbReference type="EMBL" id="CAJQZP010001352">
    <property type="protein sequence ID" value="CAG5040933.1"/>
    <property type="molecule type" value="Genomic_DNA"/>
</dbReference>
<proteinExistence type="predicted"/>
<feature type="signal peptide" evidence="2">
    <location>
        <begin position="1"/>
        <end position="16"/>
    </location>
</feature>
<evidence type="ECO:0000313" key="3">
    <source>
        <dbReference type="EMBL" id="CAG5040933.1"/>
    </source>
</evidence>
<organism evidence="3 4">
    <name type="scientific">Parnassius apollo</name>
    <name type="common">Apollo butterfly</name>
    <name type="synonym">Papilio apollo</name>
    <dbReference type="NCBI Taxonomy" id="110799"/>
    <lineage>
        <taxon>Eukaryota</taxon>
        <taxon>Metazoa</taxon>
        <taxon>Ecdysozoa</taxon>
        <taxon>Arthropoda</taxon>
        <taxon>Hexapoda</taxon>
        <taxon>Insecta</taxon>
        <taxon>Pterygota</taxon>
        <taxon>Neoptera</taxon>
        <taxon>Endopterygota</taxon>
        <taxon>Lepidoptera</taxon>
        <taxon>Glossata</taxon>
        <taxon>Ditrysia</taxon>
        <taxon>Papilionoidea</taxon>
        <taxon>Papilionidae</taxon>
        <taxon>Parnassiinae</taxon>
        <taxon>Parnassini</taxon>
        <taxon>Parnassius</taxon>
        <taxon>Parnassius</taxon>
    </lineage>
</organism>
<comment type="caution">
    <text evidence="3">The sequence shown here is derived from an EMBL/GenBank/DDBJ whole genome shotgun (WGS) entry which is preliminary data.</text>
</comment>
<feature type="chain" id="PRO_5035723070" evidence="2">
    <location>
        <begin position="17"/>
        <end position="167"/>
    </location>
</feature>
<keyword evidence="4" id="KW-1185">Reference proteome</keyword>
<reference evidence="3" key="1">
    <citation type="submission" date="2021-04" db="EMBL/GenBank/DDBJ databases">
        <authorList>
            <person name="Tunstrom K."/>
        </authorList>
    </citation>
    <scope>NUCLEOTIDE SEQUENCE</scope>
</reference>
<gene>
    <name evidence="3" type="ORF">PAPOLLO_LOCUS22003</name>
</gene>
<sequence>MMLLLLICLCLTACTASFGNNDLSAGTSDCGELGDCISENIGCNNTVGSFYNETTHDCVINIKMLLKTLTAKYDTQEKIHSEVQRVFQGVIISVILFVSCVSVCFIGVCIFCCRIHYVDNRLKKDVNALAVKLNRDCNSKRPRVKTPLNPLSESCNVVVQDAGVYVV</sequence>
<protein>
    <submittedName>
        <fullName evidence="3">(apollo) hypothetical protein</fullName>
    </submittedName>
</protein>
<keyword evidence="1" id="KW-0472">Membrane</keyword>
<keyword evidence="1" id="KW-0812">Transmembrane</keyword>
<feature type="transmembrane region" description="Helical" evidence="1">
    <location>
        <begin position="90"/>
        <end position="113"/>
    </location>
</feature>
<evidence type="ECO:0000313" key="4">
    <source>
        <dbReference type="Proteomes" id="UP000691718"/>
    </source>
</evidence>
<dbReference type="Proteomes" id="UP000691718">
    <property type="component" value="Unassembled WGS sequence"/>
</dbReference>
<dbReference type="AlphaFoldDB" id="A0A8S3XTU2"/>
<keyword evidence="2" id="KW-0732">Signal</keyword>
<dbReference type="OrthoDB" id="8111661at2759"/>